<evidence type="ECO:0000313" key="4">
    <source>
        <dbReference type="EMBL" id="SDR51198.1"/>
    </source>
</evidence>
<comment type="subcellular location">
    <subcellularLocation>
        <location evidence="1">Cell membrane</location>
        <topology evidence="1">Multi-pass membrane protein</topology>
    </subcellularLocation>
</comment>
<organism evidence="4 5">
    <name type="scientific">Paraburkholderia fungorum</name>
    <dbReference type="NCBI Taxonomy" id="134537"/>
    <lineage>
        <taxon>Bacteria</taxon>
        <taxon>Pseudomonadati</taxon>
        <taxon>Pseudomonadota</taxon>
        <taxon>Betaproteobacteria</taxon>
        <taxon>Burkholderiales</taxon>
        <taxon>Burkholderiaceae</taxon>
        <taxon>Paraburkholderia</taxon>
    </lineage>
</organism>
<dbReference type="Proteomes" id="UP000183487">
    <property type="component" value="Unassembled WGS sequence"/>
</dbReference>
<gene>
    <name evidence="4" type="ORF">SAMN05443245_6861</name>
</gene>
<dbReference type="GO" id="GO:0005886">
    <property type="term" value="C:plasma membrane"/>
    <property type="evidence" value="ECO:0007669"/>
    <property type="project" value="UniProtKB-SubCell"/>
</dbReference>
<keyword evidence="3" id="KW-0472">Membrane</keyword>
<accession>A0A1H1JMG5</accession>
<sequence length="74" mass="7930">MASVQSSSPTESATATPERALRRIVIASVAGNAMEWYDFFVYGTAAALVFGQLFLPPNADPLETPAPGLQTWSR</sequence>
<evidence type="ECO:0000256" key="1">
    <source>
        <dbReference type="ARBA" id="ARBA00004651"/>
    </source>
</evidence>
<dbReference type="PANTHER" id="PTHR43045:SF1">
    <property type="entry name" value="SHIKIMATE TRANSPORTER"/>
    <property type="match status" value="1"/>
</dbReference>
<dbReference type="AlphaFoldDB" id="A0A1H1JMG5"/>
<evidence type="ECO:0008006" key="6">
    <source>
        <dbReference type="Google" id="ProtNLM"/>
    </source>
</evidence>
<dbReference type="EMBL" id="FNKP01000003">
    <property type="protein sequence ID" value="SDR51198.1"/>
    <property type="molecule type" value="Genomic_DNA"/>
</dbReference>
<name>A0A1H1JMG5_9BURK</name>
<proteinExistence type="predicted"/>
<keyword evidence="5" id="KW-1185">Reference proteome</keyword>
<evidence type="ECO:0000256" key="3">
    <source>
        <dbReference type="ARBA" id="ARBA00022475"/>
    </source>
</evidence>
<keyword evidence="2" id="KW-0813">Transport</keyword>
<protein>
    <recommendedName>
        <fullName evidence="6">MFS transporter</fullName>
    </recommendedName>
</protein>
<evidence type="ECO:0000256" key="2">
    <source>
        <dbReference type="ARBA" id="ARBA00022448"/>
    </source>
</evidence>
<reference evidence="5" key="1">
    <citation type="submission" date="2016-10" db="EMBL/GenBank/DDBJ databases">
        <authorList>
            <person name="Varghese N."/>
        </authorList>
    </citation>
    <scope>NUCLEOTIDE SEQUENCE [LARGE SCALE GENOMIC DNA]</scope>
    <source>
        <strain evidence="5">GAS106B</strain>
    </source>
</reference>
<evidence type="ECO:0000313" key="5">
    <source>
        <dbReference type="Proteomes" id="UP000183487"/>
    </source>
</evidence>
<keyword evidence="3" id="KW-1003">Cell membrane</keyword>
<dbReference type="PANTHER" id="PTHR43045">
    <property type="entry name" value="SHIKIMATE TRANSPORTER"/>
    <property type="match status" value="1"/>
</dbReference>